<keyword evidence="5" id="KW-0175">Coiled coil</keyword>
<organism evidence="9 10">
    <name type="scientific">Thyridium curvatum</name>
    <dbReference type="NCBI Taxonomy" id="1093900"/>
    <lineage>
        <taxon>Eukaryota</taxon>
        <taxon>Fungi</taxon>
        <taxon>Dikarya</taxon>
        <taxon>Ascomycota</taxon>
        <taxon>Pezizomycotina</taxon>
        <taxon>Sordariomycetes</taxon>
        <taxon>Sordariomycetidae</taxon>
        <taxon>Thyridiales</taxon>
        <taxon>Thyridiaceae</taxon>
        <taxon>Thyridium</taxon>
    </lineage>
</organism>
<protein>
    <submittedName>
        <fullName evidence="9">Uncharacterized protein</fullName>
    </submittedName>
</protein>
<evidence type="ECO:0000256" key="2">
    <source>
        <dbReference type="ARBA" id="ARBA00022771"/>
    </source>
</evidence>
<evidence type="ECO:0000256" key="5">
    <source>
        <dbReference type="SAM" id="Coils"/>
    </source>
</evidence>
<dbReference type="PROSITE" id="PS50145">
    <property type="entry name" value="ZF_TRAF"/>
    <property type="match status" value="1"/>
</dbReference>
<proteinExistence type="predicted"/>
<dbReference type="PROSITE" id="PS00518">
    <property type="entry name" value="ZF_RING_1"/>
    <property type="match status" value="1"/>
</dbReference>
<dbReference type="PROSITE" id="PS50089">
    <property type="entry name" value="ZF_RING_2"/>
    <property type="match status" value="1"/>
</dbReference>
<keyword evidence="3 4" id="KW-0862">Zinc</keyword>
<evidence type="ECO:0000259" key="7">
    <source>
        <dbReference type="PROSITE" id="PS50089"/>
    </source>
</evidence>
<dbReference type="GeneID" id="41970668"/>
<keyword evidence="1 4" id="KW-0479">Metal-binding</keyword>
<dbReference type="Gene3D" id="3.30.40.10">
    <property type="entry name" value="Zinc/RING finger domain, C3HC4 (zinc finger)"/>
    <property type="match status" value="2"/>
</dbReference>
<feature type="domain" description="RING-type" evidence="7">
    <location>
        <begin position="155"/>
        <end position="193"/>
    </location>
</feature>
<reference evidence="9 10" key="1">
    <citation type="submission" date="2019-06" db="EMBL/GenBank/DDBJ databases">
        <title>Draft genome sequence of the filamentous fungus Phialemoniopsis curvata isolated from diesel fuel.</title>
        <authorList>
            <person name="Varaljay V.A."/>
            <person name="Lyon W.J."/>
            <person name="Crouch A.L."/>
            <person name="Drake C.E."/>
            <person name="Hollomon J.M."/>
            <person name="Nadeau L.J."/>
            <person name="Nunn H.S."/>
            <person name="Stevenson B.S."/>
            <person name="Bojanowski C.L."/>
            <person name="Crookes-Goodson W.J."/>
        </authorList>
    </citation>
    <scope>NUCLEOTIDE SEQUENCE [LARGE SCALE GENOMIC DNA]</scope>
    <source>
        <strain evidence="9 10">D216</strain>
    </source>
</reference>
<dbReference type="PANTHER" id="PTHR10131">
    <property type="entry name" value="TNF RECEPTOR ASSOCIATED FACTOR"/>
    <property type="match status" value="1"/>
</dbReference>
<dbReference type="AlphaFoldDB" id="A0A507BC55"/>
<dbReference type="InterPro" id="IPR017907">
    <property type="entry name" value="Znf_RING_CS"/>
</dbReference>
<dbReference type="RefSeq" id="XP_030998814.1">
    <property type="nucleotide sequence ID" value="XM_031137498.1"/>
</dbReference>
<comment type="caution">
    <text evidence="9">The sequence shown here is derived from an EMBL/GenBank/DDBJ whole genome shotgun (WGS) entry which is preliminary data.</text>
</comment>
<dbReference type="PANTHER" id="PTHR10131:SF94">
    <property type="entry name" value="TNF RECEPTOR-ASSOCIATED FACTOR 4"/>
    <property type="match status" value="1"/>
</dbReference>
<dbReference type="OrthoDB" id="1630758at2759"/>
<feature type="compositionally biased region" description="Low complexity" evidence="6">
    <location>
        <begin position="89"/>
        <end position="107"/>
    </location>
</feature>
<evidence type="ECO:0000256" key="4">
    <source>
        <dbReference type="PROSITE-ProRule" id="PRU00207"/>
    </source>
</evidence>
<accession>A0A507BC55</accession>
<feature type="region of interest" description="Disordered" evidence="6">
    <location>
        <begin position="543"/>
        <end position="590"/>
    </location>
</feature>
<dbReference type="EMBL" id="SKBQ01000014">
    <property type="protein sequence ID" value="TPX17103.1"/>
    <property type="molecule type" value="Genomic_DNA"/>
</dbReference>
<feature type="zinc finger region" description="TRAF-type" evidence="4">
    <location>
        <begin position="244"/>
        <end position="316"/>
    </location>
</feature>
<dbReference type="SMART" id="SM00184">
    <property type="entry name" value="RING"/>
    <property type="match status" value="1"/>
</dbReference>
<feature type="compositionally biased region" description="Low complexity" evidence="6">
    <location>
        <begin position="400"/>
        <end position="413"/>
    </location>
</feature>
<dbReference type="Pfam" id="PF13923">
    <property type="entry name" value="zf-C3HC4_2"/>
    <property type="match status" value="1"/>
</dbReference>
<keyword evidence="2 4" id="KW-0863">Zinc-finger</keyword>
<evidence type="ECO:0000259" key="8">
    <source>
        <dbReference type="PROSITE" id="PS50145"/>
    </source>
</evidence>
<sequence length="590" mass="65614">MPPPNTPEDMEQEFQRRRADAQAARRQIRDDSPDNSSGILLPGNLPAEGVEQYLEDTIEVDGQLYQWPSSGSPTNMAVDEPLRINLPQRRPSNRGASRSRSRSLTPTRPRRNRTSDTQPLAGPGSRKTHTDPAKSPGFELAALEYVGEHDDNLDCPICQSPFVEPHVIKCGHVFCADCLDKTLENSQACPIDRSRIEYCFRVPGGKDCALPAPLIIRNQLDDLRVKCPNKLCNHVCARAFVKHHYKRDCPYTKGSCPDPECDKLVTRLEAGDGVCLHQEVKCSQCDKVVELASLEEHYETECKQRSENCEFCNAEIRVHQRVSHKKVCPDMDVACRHASAGCGYKEKRKDYDPQHERQCLYGMILNMQQRHNAEMDNMRSKLASSEDQLRKLLLDRAATLSSPPSLTGSPLGTINLGSPSQAGERTPRRRRRSSRRRLSGTDLSVQESDDGSDQPIDAEARHHQILTTLDVFDSKVENLRQCMAELDARQNALLMTEVIPVKDQLNALRSDVGHIGMHVRWLLELHQKKQRAGSAAAATLNGAANANSGRSPADNGGSSGGGNTNSGGQQEGQLRYTPRRQMSGENPPRL</sequence>
<dbReference type="InParanoid" id="A0A507BC55"/>
<feature type="coiled-coil region" evidence="5">
    <location>
        <begin position="368"/>
        <end position="395"/>
    </location>
</feature>
<dbReference type="Proteomes" id="UP000319257">
    <property type="component" value="Unassembled WGS sequence"/>
</dbReference>
<feature type="domain" description="TRAF-type" evidence="8">
    <location>
        <begin position="244"/>
        <end position="316"/>
    </location>
</feature>
<evidence type="ECO:0000313" key="9">
    <source>
        <dbReference type="EMBL" id="TPX17103.1"/>
    </source>
</evidence>
<evidence type="ECO:0000256" key="1">
    <source>
        <dbReference type="ARBA" id="ARBA00022723"/>
    </source>
</evidence>
<evidence type="ECO:0000256" key="6">
    <source>
        <dbReference type="SAM" id="MobiDB-lite"/>
    </source>
</evidence>
<dbReference type="InterPro" id="IPR013083">
    <property type="entry name" value="Znf_RING/FYVE/PHD"/>
</dbReference>
<name>A0A507BC55_9PEZI</name>
<feature type="region of interest" description="Disordered" evidence="6">
    <location>
        <begin position="400"/>
        <end position="455"/>
    </location>
</feature>
<dbReference type="GO" id="GO:0008270">
    <property type="term" value="F:zinc ion binding"/>
    <property type="evidence" value="ECO:0007669"/>
    <property type="project" value="UniProtKB-KW"/>
</dbReference>
<evidence type="ECO:0000313" key="10">
    <source>
        <dbReference type="Proteomes" id="UP000319257"/>
    </source>
</evidence>
<dbReference type="InterPro" id="IPR001293">
    <property type="entry name" value="Znf_TRAF"/>
</dbReference>
<evidence type="ECO:0000256" key="3">
    <source>
        <dbReference type="ARBA" id="ARBA00022833"/>
    </source>
</evidence>
<dbReference type="SUPFAM" id="SSF57850">
    <property type="entry name" value="RING/U-box"/>
    <property type="match status" value="1"/>
</dbReference>
<gene>
    <name evidence="9" type="ORF">E0L32_003221</name>
</gene>
<dbReference type="InterPro" id="IPR001841">
    <property type="entry name" value="Znf_RING"/>
</dbReference>
<feature type="compositionally biased region" description="Basic residues" evidence="6">
    <location>
        <begin position="427"/>
        <end position="438"/>
    </location>
</feature>
<keyword evidence="10" id="KW-1185">Reference proteome</keyword>
<feature type="region of interest" description="Disordered" evidence="6">
    <location>
        <begin position="84"/>
        <end position="134"/>
    </location>
</feature>
<dbReference type="STRING" id="1093900.A0A507BC55"/>
<feature type="region of interest" description="Disordered" evidence="6">
    <location>
        <begin position="1"/>
        <end position="44"/>
    </location>
</feature>